<proteinExistence type="predicted"/>
<organism evidence="1 2">
    <name type="scientific">Prymnesium parvum</name>
    <name type="common">Toxic golden alga</name>
    <dbReference type="NCBI Taxonomy" id="97485"/>
    <lineage>
        <taxon>Eukaryota</taxon>
        <taxon>Haptista</taxon>
        <taxon>Haptophyta</taxon>
        <taxon>Prymnesiophyceae</taxon>
        <taxon>Prymnesiales</taxon>
        <taxon>Prymnesiaceae</taxon>
        <taxon>Prymnesium</taxon>
    </lineage>
</organism>
<dbReference type="Proteomes" id="UP001515480">
    <property type="component" value="Unassembled WGS sequence"/>
</dbReference>
<accession>A0AB34K786</accession>
<dbReference type="Pfam" id="PF13911">
    <property type="entry name" value="AhpC-TSA_2"/>
    <property type="match status" value="1"/>
</dbReference>
<gene>
    <name evidence="1" type="ORF">AB1Y20_009679</name>
</gene>
<evidence type="ECO:0000313" key="2">
    <source>
        <dbReference type="Proteomes" id="UP001515480"/>
    </source>
</evidence>
<sequence>MFCQELAVQLRRDALPVLRENGVKMICVGIGTLETARKFCDHVDFPRENLYADPENSAYTALNLVKGVQQTFFTIDTPLSILKRAQKDGAADLIAATSRWKPWLPPLSDQGLQQGGAFVFEGESLLFSHYDPSTGAHADLDEMLRAALVAS</sequence>
<dbReference type="PANTHER" id="PTHR28630:SF23">
    <property type="entry name" value="THIOREDOXIN SUPERFAMILY PROTEIN"/>
    <property type="match status" value="1"/>
</dbReference>
<dbReference type="GO" id="GO:0009507">
    <property type="term" value="C:chloroplast"/>
    <property type="evidence" value="ECO:0007669"/>
    <property type="project" value="TreeGrafter"/>
</dbReference>
<reference evidence="1 2" key="1">
    <citation type="journal article" date="2024" name="Science">
        <title>Giant polyketide synthase enzymes in the biosynthesis of giant marine polyether toxins.</title>
        <authorList>
            <person name="Fallon T.R."/>
            <person name="Shende V.V."/>
            <person name="Wierzbicki I.H."/>
            <person name="Pendleton A.L."/>
            <person name="Watervoot N.F."/>
            <person name="Auber R.P."/>
            <person name="Gonzalez D.J."/>
            <person name="Wisecaver J.H."/>
            <person name="Moore B.S."/>
        </authorList>
    </citation>
    <scope>NUCLEOTIDE SEQUENCE [LARGE SCALE GENOMIC DNA]</scope>
    <source>
        <strain evidence="1 2">12B1</strain>
    </source>
</reference>
<name>A0AB34K786_PRYPA</name>
<dbReference type="InterPro" id="IPR032801">
    <property type="entry name" value="PXL2A/B/C"/>
</dbReference>
<comment type="caution">
    <text evidence="1">The sequence shown here is derived from an EMBL/GenBank/DDBJ whole genome shotgun (WGS) entry which is preliminary data.</text>
</comment>
<protein>
    <submittedName>
        <fullName evidence="1">Uncharacterized protein</fullName>
    </submittedName>
</protein>
<evidence type="ECO:0000313" key="1">
    <source>
        <dbReference type="EMBL" id="KAL1528324.1"/>
    </source>
</evidence>
<dbReference type="PANTHER" id="PTHR28630">
    <property type="match status" value="1"/>
</dbReference>
<dbReference type="AlphaFoldDB" id="A0AB34K786"/>
<keyword evidence="2" id="KW-1185">Reference proteome</keyword>
<dbReference type="EMBL" id="JBGBPQ010000002">
    <property type="protein sequence ID" value="KAL1528324.1"/>
    <property type="molecule type" value="Genomic_DNA"/>
</dbReference>